<keyword evidence="1" id="KW-0472">Membrane</keyword>
<protein>
    <submittedName>
        <fullName evidence="3">Uncharacterized protein</fullName>
    </submittedName>
</protein>
<feature type="transmembrane region" description="Helical" evidence="1">
    <location>
        <begin position="12"/>
        <end position="31"/>
    </location>
</feature>
<evidence type="ECO:0000313" key="3">
    <source>
        <dbReference type="EMBL" id="CUP62221.1"/>
    </source>
</evidence>
<proteinExistence type="predicted"/>
<dbReference type="KEGG" id="btho:Btheta7330_03694"/>
<sequence>MYYAKKYPEEMAVSPGCEIIVLLILAYLDAISIDHRIITN</sequence>
<evidence type="ECO:0000313" key="2">
    <source>
        <dbReference type="EMBL" id="CUP42845.1"/>
    </source>
</evidence>
<keyword evidence="1" id="KW-1133">Transmembrane helix</keyword>
<dbReference type="PATRIC" id="fig|818.23.peg.3809"/>
<dbReference type="AlphaFoldDB" id="A0A0P0F2Q8"/>
<gene>
    <name evidence="3" type="ORF">ERS852511_02684</name>
    <name evidence="2" type="ORF">ERS852557_00561</name>
</gene>
<dbReference type="Proteomes" id="UP000095541">
    <property type="component" value="Unassembled WGS sequence"/>
</dbReference>
<accession>I0Q037</accession>
<evidence type="ECO:0000256" key="1">
    <source>
        <dbReference type="SAM" id="Phobius"/>
    </source>
</evidence>
<accession>A0A0P0F2Q8</accession>
<name>A0A0P0F2Q8_BACT4</name>
<organism evidence="3 5">
    <name type="scientific">Bacteroides thetaiotaomicron</name>
    <dbReference type="NCBI Taxonomy" id="818"/>
    <lineage>
        <taxon>Bacteria</taxon>
        <taxon>Pseudomonadati</taxon>
        <taxon>Bacteroidota</taxon>
        <taxon>Bacteroidia</taxon>
        <taxon>Bacteroidales</taxon>
        <taxon>Bacteroidaceae</taxon>
        <taxon>Bacteroides</taxon>
    </lineage>
</organism>
<evidence type="ECO:0000313" key="4">
    <source>
        <dbReference type="Proteomes" id="UP000095541"/>
    </source>
</evidence>
<evidence type="ECO:0000313" key="5">
    <source>
        <dbReference type="Proteomes" id="UP000095576"/>
    </source>
</evidence>
<reference evidence="4 5" key="1">
    <citation type="submission" date="2015-09" db="EMBL/GenBank/DDBJ databases">
        <authorList>
            <consortium name="Pathogen Informatics"/>
        </authorList>
    </citation>
    <scope>NUCLEOTIDE SEQUENCE [LARGE SCALE GENOMIC DNA]</scope>
    <source>
        <strain evidence="3 5">2789STDY5834899</strain>
        <strain evidence="2 4">2789STDY5834945</strain>
    </source>
</reference>
<keyword evidence="1" id="KW-0812">Transmembrane</keyword>
<dbReference type="EMBL" id="CZBI01000001">
    <property type="protein sequence ID" value="CUP42845.1"/>
    <property type="molecule type" value="Genomic_DNA"/>
</dbReference>
<dbReference type="Proteomes" id="UP000095576">
    <property type="component" value="Unassembled WGS sequence"/>
</dbReference>
<dbReference type="EMBL" id="CZAP01000009">
    <property type="protein sequence ID" value="CUP62221.1"/>
    <property type="molecule type" value="Genomic_DNA"/>
</dbReference>